<dbReference type="InterPro" id="IPR036396">
    <property type="entry name" value="Cyt_P450_sf"/>
</dbReference>
<keyword evidence="5" id="KW-0349">Heme</keyword>
<keyword evidence="14" id="KW-1185">Reference proteome</keyword>
<evidence type="ECO:0000256" key="7">
    <source>
        <dbReference type="ARBA" id="ARBA00022723"/>
    </source>
</evidence>
<proteinExistence type="inferred from homology"/>
<keyword evidence="11" id="KW-0503">Monooxygenase</keyword>
<evidence type="ECO:0000256" key="1">
    <source>
        <dbReference type="ARBA" id="ARBA00001971"/>
    </source>
</evidence>
<keyword evidence="7" id="KW-0479">Metal-binding</keyword>
<dbReference type="Gene3D" id="1.10.630.10">
    <property type="entry name" value="Cytochrome P450"/>
    <property type="match status" value="2"/>
</dbReference>
<evidence type="ECO:0008006" key="15">
    <source>
        <dbReference type="Google" id="ProtNLM"/>
    </source>
</evidence>
<comment type="cofactor">
    <cofactor evidence="1">
        <name>heme</name>
        <dbReference type="ChEBI" id="CHEBI:30413"/>
    </cofactor>
</comment>
<dbReference type="EMBL" id="DF848907">
    <property type="protein sequence ID" value="GAT55131.1"/>
    <property type="molecule type" value="Genomic_DNA"/>
</dbReference>
<dbReference type="InterPro" id="IPR050121">
    <property type="entry name" value="Cytochrome_P450_monoxygenase"/>
</dbReference>
<dbReference type="SUPFAM" id="SSF48264">
    <property type="entry name" value="Cytochrome P450"/>
    <property type="match status" value="2"/>
</dbReference>
<evidence type="ECO:0000256" key="9">
    <source>
        <dbReference type="ARBA" id="ARBA00023002"/>
    </source>
</evidence>
<dbReference type="PANTHER" id="PTHR24305">
    <property type="entry name" value="CYTOCHROME P450"/>
    <property type="match status" value="1"/>
</dbReference>
<dbReference type="PANTHER" id="PTHR24305:SF166">
    <property type="entry name" value="CYTOCHROME P450 12A4, MITOCHONDRIAL-RELATED"/>
    <property type="match status" value="1"/>
</dbReference>
<reference evidence="13" key="1">
    <citation type="submission" date="2014-09" db="EMBL/GenBank/DDBJ databases">
        <title>Genome sequence of the luminous mushroom Mycena chlorophos for searching fungal bioluminescence genes.</title>
        <authorList>
            <person name="Tanaka Y."/>
            <person name="Kasuga D."/>
            <person name="Oba Y."/>
            <person name="Hase S."/>
            <person name="Sato K."/>
            <person name="Oba Y."/>
            <person name="Sakakibara Y."/>
        </authorList>
    </citation>
    <scope>NUCLEOTIDE SEQUENCE</scope>
</reference>
<comment type="pathway">
    <text evidence="3">Secondary metabolite biosynthesis; terpenoid biosynthesis.</text>
</comment>
<keyword evidence="12" id="KW-0472">Membrane</keyword>
<organism evidence="13 14">
    <name type="scientific">Mycena chlorophos</name>
    <name type="common">Agaric fungus</name>
    <name type="synonym">Agaricus chlorophos</name>
    <dbReference type="NCBI Taxonomy" id="658473"/>
    <lineage>
        <taxon>Eukaryota</taxon>
        <taxon>Fungi</taxon>
        <taxon>Dikarya</taxon>
        <taxon>Basidiomycota</taxon>
        <taxon>Agaricomycotina</taxon>
        <taxon>Agaricomycetes</taxon>
        <taxon>Agaricomycetidae</taxon>
        <taxon>Agaricales</taxon>
        <taxon>Marasmiineae</taxon>
        <taxon>Mycenaceae</taxon>
        <taxon>Mycena</taxon>
    </lineage>
</organism>
<keyword evidence="9" id="KW-0560">Oxidoreductase</keyword>
<evidence type="ECO:0000256" key="5">
    <source>
        <dbReference type="ARBA" id="ARBA00022617"/>
    </source>
</evidence>
<comment type="subcellular location">
    <subcellularLocation>
        <location evidence="2">Membrane</location>
    </subcellularLocation>
</comment>
<evidence type="ECO:0000313" key="14">
    <source>
        <dbReference type="Proteomes" id="UP000815677"/>
    </source>
</evidence>
<name>A0ABQ0LVL6_MYCCL</name>
<gene>
    <name evidence="13" type="ORF">MCHLO_11932</name>
</gene>
<evidence type="ECO:0000256" key="3">
    <source>
        <dbReference type="ARBA" id="ARBA00004721"/>
    </source>
</evidence>
<evidence type="ECO:0000256" key="8">
    <source>
        <dbReference type="ARBA" id="ARBA00022989"/>
    </source>
</evidence>
<comment type="similarity">
    <text evidence="4">Belongs to the cytochrome P450 family.</text>
</comment>
<dbReference type="InterPro" id="IPR001128">
    <property type="entry name" value="Cyt_P450"/>
</dbReference>
<protein>
    <recommendedName>
        <fullName evidence="15">Cytochrome P450</fullName>
    </recommendedName>
</protein>
<keyword evidence="6" id="KW-0812">Transmembrane</keyword>
<dbReference type="Proteomes" id="UP000815677">
    <property type="component" value="Unassembled WGS sequence"/>
</dbReference>
<sequence>MALALLGKLFLAVVGTFFAVLVAHTLQIAYENLTSPLRRILYSPPIPNYLLGNFKETADDPRRTAEWERKYGKTFLLHGLLSVNEVQTSDLKALNHIMAHPTIYTRSRFWQDLSRRLSGEGILDQHKRQNPAFGTAQVKLLTKIFIEKSIELRDFWKNPHLPVQQSKSRRVSVVREVLRLHSPVGWLPRRALVDDVIPLGREIVGRDGRVYESLPVRKGQILRLPILEVNTSEDVWGPDALEFRPERWDDVPAAASSVPSVWAHQFTFLAGPHNCIGSRFALAECVLSFPHFLPFFPFLGPNADGFTRLKALLFTLVLRAFEMAPAVPSEGVGPVMSGQVQAPEVLGAGHGLPVVLTPVRG</sequence>
<evidence type="ECO:0000256" key="6">
    <source>
        <dbReference type="ARBA" id="ARBA00022692"/>
    </source>
</evidence>
<evidence type="ECO:0000256" key="10">
    <source>
        <dbReference type="ARBA" id="ARBA00023004"/>
    </source>
</evidence>
<dbReference type="Pfam" id="PF00067">
    <property type="entry name" value="p450"/>
    <property type="match status" value="1"/>
</dbReference>
<keyword evidence="10" id="KW-0408">Iron</keyword>
<evidence type="ECO:0000256" key="4">
    <source>
        <dbReference type="ARBA" id="ARBA00010617"/>
    </source>
</evidence>
<accession>A0ABQ0LVL6</accession>
<evidence type="ECO:0000313" key="13">
    <source>
        <dbReference type="EMBL" id="GAT55131.1"/>
    </source>
</evidence>
<evidence type="ECO:0000256" key="2">
    <source>
        <dbReference type="ARBA" id="ARBA00004370"/>
    </source>
</evidence>
<evidence type="ECO:0000256" key="12">
    <source>
        <dbReference type="ARBA" id="ARBA00023136"/>
    </source>
</evidence>
<keyword evidence="8" id="KW-1133">Transmembrane helix</keyword>
<evidence type="ECO:0000256" key="11">
    <source>
        <dbReference type="ARBA" id="ARBA00023033"/>
    </source>
</evidence>